<dbReference type="AlphaFoldDB" id="A0A1I7Z505"/>
<accession>A0A1I7Z505</accession>
<dbReference type="WBParaSite" id="L893_g22983.t1">
    <property type="protein sequence ID" value="L893_g22983.t1"/>
    <property type="gene ID" value="L893_g22983"/>
</dbReference>
<protein>
    <submittedName>
        <fullName evidence="2">Peptidase_S9 domain-containing protein</fullName>
    </submittedName>
</protein>
<proteinExistence type="predicted"/>
<organism evidence="1 2">
    <name type="scientific">Steinernema glaseri</name>
    <dbReference type="NCBI Taxonomy" id="37863"/>
    <lineage>
        <taxon>Eukaryota</taxon>
        <taxon>Metazoa</taxon>
        <taxon>Ecdysozoa</taxon>
        <taxon>Nematoda</taxon>
        <taxon>Chromadorea</taxon>
        <taxon>Rhabditida</taxon>
        <taxon>Tylenchina</taxon>
        <taxon>Panagrolaimomorpha</taxon>
        <taxon>Strongyloidoidea</taxon>
        <taxon>Steinernematidae</taxon>
        <taxon>Steinernema</taxon>
    </lineage>
</organism>
<evidence type="ECO:0000313" key="1">
    <source>
        <dbReference type="Proteomes" id="UP000095287"/>
    </source>
</evidence>
<evidence type="ECO:0000313" key="2">
    <source>
        <dbReference type="WBParaSite" id="L893_g22983.t1"/>
    </source>
</evidence>
<keyword evidence="1" id="KW-1185">Reference proteome</keyword>
<name>A0A1I7Z505_9BILA</name>
<reference evidence="2" key="1">
    <citation type="submission" date="2016-11" db="UniProtKB">
        <authorList>
            <consortium name="WormBaseParasite"/>
        </authorList>
    </citation>
    <scope>IDENTIFICATION</scope>
</reference>
<dbReference type="Proteomes" id="UP000095287">
    <property type="component" value="Unplaced"/>
</dbReference>
<sequence length="130" mass="14646">MRSRLACFGIRLTEAIQQQMGFEQSLGYPFYECGSASGDPVFLLSPYLPTKEKAELPLLCDFHGTASSTKKCTVIYSQLDYLHPIRGVENKLFAWHLILNITAIPCISCQIPVWVDMKGRNAQSAFVFHE</sequence>